<dbReference type="GeneTree" id="ENSGT00390000007832"/>
<dbReference type="AlphaFoldDB" id="A0A3B1JK73"/>
<evidence type="ECO:0000256" key="3">
    <source>
        <dbReference type="ARBA" id="ARBA00022481"/>
    </source>
</evidence>
<feature type="chain" id="PRO_5017425842" description="Sulfiredoxin-1" evidence="12">
    <location>
        <begin position="27"/>
        <end position="164"/>
    </location>
</feature>
<name>A0A3B1JK73_ASTMX</name>
<keyword evidence="8" id="KW-1015">Disulfide bond</keyword>
<organism evidence="14 15">
    <name type="scientific">Astyanax mexicanus</name>
    <name type="common">Blind cave fish</name>
    <name type="synonym">Astyanax fasciatus mexicanus</name>
    <dbReference type="NCBI Taxonomy" id="7994"/>
    <lineage>
        <taxon>Eukaryota</taxon>
        <taxon>Metazoa</taxon>
        <taxon>Chordata</taxon>
        <taxon>Craniata</taxon>
        <taxon>Vertebrata</taxon>
        <taxon>Euteleostomi</taxon>
        <taxon>Actinopterygii</taxon>
        <taxon>Neopterygii</taxon>
        <taxon>Teleostei</taxon>
        <taxon>Ostariophysi</taxon>
        <taxon>Characiformes</taxon>
        <taxon>Characoidei</taxon>
        <taxon>Acestrorhamphidae</taxon>
        <taxon>Acestrorhamphinae</taxon>
        <taxon>Astyanax</taxon>
    </lineage>
</organism>
<keyword evidence="4" id="KW-0547">Nucleotide-binding</keyword>
<comment type="function">
    <text evidence="10">Contributes to oxidative stress resistance by reducing cysteine-sulfinic acid formed under exposure to oxidants in the peroxiredoxins PRDX1, PRDX2, PRDX3 and PRDX4. Does not act on PRDX5 or PRDX6. May catalyze the reduction in a multi-step process by acting both as a specific phosphotransferase and a thioltransferase.</text>
</comment>
<dbReference type="FunFam" id="3.90.1530.10:FF:000001">
    <property type="entry name" value="Sulfiredoxin"/>
    <property type="match status" value="1"/>
</dbReference>
<evidence type="ECO:0000256" key="8">
    <source>
        <dbReference type="ARBA" id="ARBA00023157"/>
    </source>
</evidence>
<protein>
    <recommendedName>
        <fullName evidence="11">Sulfiredoxin-1</fullName>
        <ecNumber evidence="2">1.8.98.2</ecNumber>
    </recommendedName>
</protein>
<dbReference type="SUPFAM" id="SSF110849">
    <property type="entry name" value="ParB/Sulfiredoxin"/>
    <property type="match status" value="1"/>
</dbReference>
<evidence type="ECO:0000256" key="6">
    <source>
        <dbReference type="ARBA" id="ARBA00022862"/>
    </source>
</evidence>
<keyword evidence="15" id="KW-1185">Reference proteome</keyword>
<dbReference type="InterPro" id="IPR003115">
    <property type="entry name" value="ParB_N"/>
</dbReference>
<dbReference type="FunCoup" id="A0A3B1JK73">
    <property type="interactions" value="30"/>
</dbReference>
<evidence type="ECO:0000256" key="9">
    <source>
        <dbReference type="ARBA" id="ARBA00047514"/>
    </source>
</evidence>
<dbReference type="InterPro" id="IPR036086">
    <property type="entry name" value="ParB/Sulfiredoxin_sf"/>
</dbReference>
<feature type="domain" description="ParB-like N-terminal" evidence="13">
    <location>
        <begin position="67"/>
        <end position="161"/>
    </location>
</feature>
<reference evidence="15" key="2">
    <citation type="journal article" date="2014" name="Nat. Commun.">
        <title>The cavefish genome reveals candidate genes for eye loss.</title>
        <authorList>
            <person name="McGaugh S.E."/>
            <person name="Gross J.B."/>
            <person name="Aken B."/>
            <person name="Blin M."/>
            <person name="Borowsky R."/>
            <person name="Chalopin D."/>
            <person name="Hinaux H."/>
            <person name="Jeffery W.R."/>
            <person name="Keene A."/>
            <person name="Ma L."/>
            <person name="Minx P."/>
            <person name="Murphy D."/>
            <person name="O'Quin K.E."/>
            <person name="Retaux S."/>
            <person name="Rohner N."/>
            <person name="Searle S.M."/>
            <person name="Stahl B.A."/>
            <person name="Tabin C."/>
            <person name="Volff J.N."/>
            <person name="Yoshizawa M."/>
            <person name="Warren W.C."/>
        </authorList>
    </citation>
    <scope>NUCLEOTIDE SEQUENCE [LARGE SCALE GENOMIC DNA]</scope>
    <source>
        <strain evidence="15">female</strain>
    </source>
</reference>
<dbReference type="InParanoid" id="A0A3B1JK73"/>
<dbReference type="Gene3D" id="3.90.1530.10">
    <property type="entry name" value="Conserved hypothetical protein from pyrococcus furiosus pfu- 392566-001, ParB domain"/>
    <property type="match status" value="1"/>
</dbReference>
<feature type="signal peptide" evidence="12">
    <location>
        <begin position="1"/>
        <end position="26"/>
    </location>
</feature>
<evidence type="ECO:0000256" key="11">
    <source>
        <dbReference type="ARBA" id="ARBA00068541"/>
    </source>
</evidence>
<evidence type="ECO:0000256" key="4">
    <source>
        <dbReference type="ARBA" id="ARBA00022741"/>
    </source>
</evidence>
<evidence type="ECO:0000256" key="2">
    <source>
        <dbReference type="ARBA" id="ARBA00013055"/>
    </source>
</evidence>
<dbReference type="GO" id="GO:0005737">
    <property type="term" value="C:cytoplasm"/>
    <property type="evidence" value="ECO:0007669"/>
    <property type="project" value="TreeGrafter"/>
</dbReference>
<dbReference type="Proteomes" id="UP000018467">
    <property type="component" value="Unassembled WGS sequence"/>
</dbReference>
<sequence length="164" mass="18319">MRTSACLWLILLVRVMLRVLYRVLYGVNSRSGVSSVQRTGIRTLSSAMGSLTPENRSIHSDNITEVHLIPIELLIRPIPPVLDQNKVQSLMQTIQETSDTGIVPPIDVLWITGEQGGNYYYSFGGCHRFAAYQRLQMKTIPAKIIKSSISDLRTYLGASTPDLQ</sequence>
<dbReference type="Ensembl" id="ENSAMXT00000039709.1">
    <property type="protein sequence ID" value="ENSAMXP00000042106.1"/>
    <property type="gene ID" value="ENSAMXG00000034595.1"/>
</dbReference>
<keyword evidence="7" id="KW-0560">Oxidoreductase</keyword>
<keyword evidence="5" id="KW-0067">ATP-binding</keyword>
<dbReference type="GO" id="GO:0034599">
    <property type="term" value="P:cellular response to oxidative stress"/>
    <property type="evidence" value="ECO:0007669"/>
    <property type="project" value="TreeGrafter"/>
</dbReference>
<dbReference type="SMART" id="SM00470">
    <property type="entry name" value="ParB"/>
    <property type="match status" value="1"/>
</dbReference>
<evidence type="ECO:0000256" key="7">
    <source>
        <dbReference type="ARBA" id="ARBA00023002"/>
    </source>
</evidence>
<reference evidence="14" key="3">
    <citation type="submission" date="2025-08" db="UniProtKB">
        <authorList>
            <consortium name="Ensembl"/>
        </authorList>
    </citation>
    <scope>IDENTIFICATION</scope>
</reference>
<evidence type="ECO:0000256" key="10">
    <source>
        <dbReference type="ARBA" id="ARBA00059800"/>
    </source>
</evidence>
<dbReference type="CDD" id="cd16395">
    <property type="entry name" value="Srx"/>
    <property type="match status" value="1"/>
</dbReference>
<dbReference type="Pfam" id="PF02195">
    <property type="entry name" value="ParB_N"/>
    <property type="match status" value="1"/>
</dbReference>
<dbReference type="GO" id="GO:0005524">
    <property type="term" value="F:ATP binding"/>
    <property type="evidence" value="ECO:0007669"/>
    <property type="project" value="UniProtKB-KW"/>
</dbReference>
<keyword evidence="12" id="KW-0732">Signal</keyword>
<evidence type="ECO:0000259" key="13">
    <source>
        <dbReference type="SMART" id="SM00470"/>
    </source>
</evidence>
<dbReference type="PANTHER" id="PTHR21348">
    <property type="match status" value="1"/>
</dbReference>
<dbReference type="Bgee" id="ENSAMXG00000034595">
    <property type="expression patterns" value="Expressed in mesonephros and 14 other cell types or tissues"/>
</dbReference>
<evidence type="ECO:0000313" key="14">
    <source>
        <dbReference type="Ensembl" id="ENSAMXP00000042106.1"/>
    </source>
</evidence>
<evidence type="ECO:0000256" key="5">
    <source>
        <dbReference type="ARBA" id="ARBA00022840"/>
    </source>
</evidence>
<proteinExistence type="inferred from homology"/>
<dbReference type="GO" id="GO:0032542">
    <property type="term" value="F:sulfiredoxin activity"/>
    <property type="evidence" value="ECO:0007669"/>
    <property type="project" value="UniProtKB-EC"/>
</dbReference>
<evidence type="ECO:0000313" key="15">
    <source>
        <dbReference type="Proteomes" id="UP000018467"/>
    </source>
</evidence>
<accession>A0A3B1JK73</accession>
<dbReference type="PANTHER" id="PTHR21348:SF2">
    <property type="entry name" value="SULFIREDOXIN-1"/>
    <property type="match status" value="1"/>
</dbReference>
<dbReference type="STRING" id="7994.ENSAMXP00000042106"/>
<dbReference type="InterPro" id="IPR016692">
    <property type="entry name" value="Sulfiredoxin"/>
</dbReference>
<evidence type="ECO:0000256" key="1">
    <source>
        <dbReference type="ARBA" id="ARBA00009609"/>
    </source>
</evidence>
<dbReference type="EC" id="1.8.98.2" evidence="2"/>
<comment type="catalytic activity">
    <reaction evidence="9">
        <text>S-hydroxy-S-oxy-L-cysteinyl-[peroxiredoxin] + [protein]-dithiol + ATP = S-hydroxy-L-cysteinyl-[peroxiredoxin] + [protein]-disulfide + ADP + phosphate</text>
        <dbReference type="Rhea" id="RHEA:17545"/>
        <dbReference type="Rhea" id="RHEA-COMP:10593"/>
        <dbReference type="Rhea" id="RHEA-COMP:10594"/>
        <dbReference type="Rhea" id="RHEA-COMP:13681"/>
        <dbReference type="Rhea" id="RHEA-COMP:17976"/>
        <dbReference type="ChEBI" id="CHEBI:29950"/>
        <dbReference type="ChEBI" id="CHEBI:30616"/>
        <dbReference type="ChEBI" id="CHEBI:43474"/>
        <dbReference type="ChEBI" id="CHEBI:50058"/>
        <dbReference type="ChEBI" id="CHEBI:61973"/>
        <dbReference type="ChEBI" id="CHEBI:61974"/>
        <dbReference type="ChEBI" id="CHEBI:456216"/>
        <dbReference type="EC" id="1.8.98.2"/>
    </reaction>
</comment>
<comment type="similarity">
    <text evidence="1">Belongs to the sulfiredoxin family.</text>
</comment>
<keyword evidence="6" id="KW-0049">Antioxidant</keyword>
<reference evidence="14" key="4">
    <citation type="submission" date="2025-09" db="UniProtKB">
        <authorList>
            <consortium name="Ensembl"/>
        </authorList>
    </citation>
    <scope>IDENTIFICATION</scope>
</reference>
<keyword evidence="3" id="KW-0488">Methylation</keyword>
<reference evidence="15" key="1">
    <citation type="submission" date="2013-03" db="EMBL/GenBank/DDBJ databases">
        <authorList>
            <person name="Jeffery W."/>
            <person name="Warren W."/>
            <person name="Wilson R.K."/>
        </authorList>
    </citation>
    <scope>NUCLEOTIDE SEQUENCE</scope>
    <source>
        <strain evidence="15">female</strain>
    </source>
</reference>
<evidence type="ECO:0000256" key="12">
    <source>
        <dbReference type="SAM" id="SignalP"/>
    </source>
</evidence>